<keyword evidence="6" id="KW-1185">Reference proteome</keyword>
<keyword evidence="5" id="KW-0032">Aminotransferase</keyword>
<dbReference type="InterPro" id="IPR000192">
    <property type="entry name" value="Aminotrans_V_dom"/>
</dbReference>
<protein>
    <submittedName>
        <fullName evidence="5">Aminotransferase class V-fold PLP-dependent enzyme</fullName>
    </submittedName>
</protein>
<keyword evidence="5" id="KW-0808">Transferase</keyword>
<dbReference type="SUPFAM" id="SSF53383">
    <property type="entry name" value="PLP-dependent transferases"/>
    <property type="match status" value="1"/>
</dbReference>
<comment type="catalytic activity">
    <reaction evidence="3">
        <text>(sulfur carrier)-H + L-cysteine = (sulfur carrier)-SH + L-alanine</text>
        <dbReference type="Rhea" id="RHEA:43892"/>
        <dbReference type="Rhea" id="RHEA-COMP:14737"/>
        <dbReference type="Rhea" id="RHEA-COMP:14739"/>
        <dbReference type="ChEBI" id="CHEBI:29917"/>
        <dbReference type="ChEBI" id="CHEBI:35235"/>
        <dbReference type="ChEBI" id="CHEBI:57972"/>
        <dbReference type="ChEBI" id="CHEBI:64428"/>
        <dbReference type="EC" id="2.8.1.7"/>
    </reaction>
</comment>
<evidence type="ECO:0000259" key="4">
    <source>
        <dbReference type="Pfam" id="PF00266"/>
    </source>
</evidence>
<dbReference type="EMBL" id="WJHE01001653">
    <property type="protein sequence ID" value="MST35350.1"/>
    <property type="molecule type" value="Genomic_DNA"/>
</dbReference>
<dbReference type="Proteomes" id="UP000437736">
    <property type="component" value="Unassembled WGS sequence"/>
</dbReference>
<sequence length="183" mass="18247">AARRRAGLPDGVVVTSAIEHAAVRNAAAGAGVPLREAPVGADGVLDLDALAGALDPDVALVSLMLVNNEVGTVQPLAAAADLVRRRAPGALVHTDAVQALTWLDLREEAACADLVSISAHKFGGPQGVGALVVREGTPLVAVAEGGGQERERRGGTHNVAGIVGMAAAAVATDRDRATAAPAV</sequence>
<comment type="caution">
    <text evidence="5">The sequence shown here is derived from an EMBL/GenBank/DDBJ whole genome shotgun (WGS) entry which is preliminary data.</text>
</comment>
<evidence type="ECO:0000313" key="6">
    <source>
        <dbReference type="Proteomes" id="UP000437736"/>
    </source>
</evidence>
<evidence type="ECO:0000256" key="1">
    <source>
        <dbReference type="ARBA" id="ARBA00001933"/>
    </source>
</evidence>
<dbReference type="Gene3D" id="3.40.640.10">
    <property type="entry name" value="Type I PLP-dependent aspartate aminotransferase-like (Major domain)"/>
    <property type="match status" value="1"/>
</dbReference>
<accession>A0ABW9QZQ4</accession>
<proteinExistence type="inferred from homology"/>
<comment type="cofactor">
    <cofactor evidence="1">
        <name>pyridoxal 5'-phosphate</name>
        <dbReference type="ChEBI" id="CHEBI:597326"/>
    </cofactor>
</comment>
<dbReference type="Gene3D" id="1.10.260.50">
    <property type="match status" value="1"/>
</dbReference>
<comment type="similarity">
    <text evidence="2">Belongs to the class-V pyridoxal-phosphate-dependent aminotransferase family. NifS/IscS subfamily.</text>
</comment>
<evidence type="ECO:0000256" key="2">
    <source>
        <dbReference type="ARBA" id="ARBA00006490"/>
    </source>
</evidence>
<organism evidence="5 6">
    <name type="scientific">Acidiferrimicrobium australe</name>
    <dbReference type="NCBI Taxonomy" id="2664430"/>
    <lineage>
        <taxon>Bacteria</taxon>
        <taxon>Bacillati</taxon>
        <taxon>Actinomycetota</taxon>
        <taxon>Acidimicrobiia</taxon>
        <taxon>Acidimicrobiales</taxon>
        <taxon>Acidimicrobiaceae</taxon>
        <taxon>Acidiferrimicrobium</taxon>
    </lineage>
</organism>
<feature type="domain" description="Aminotransferase class V" evidence="4">
    <location>
        <begin position="9"/>
        <end position="169"/>
    </location>
</feature>
<reference evidence="5 6" key="1">
    <citation type="submission" date="2019-11" db="EMBL/GenBank/DDBJ databases">
        <title>Acidiferrimicrobium australis gen. nov., sp. nov., an acidophilic and obligately heterotrophic, member of the Actinobacteria that catalyses dissimilatory oxido- reduction of iron isolated from metal-rich acidic water in Chile.</title>
        <authorList>
            <person name="Gonzalez D."/>
            <person name="Huber K."/>
            <person name="Hedrich S."/>
            <person name="Rojas-Villalobos C."/>
            <person name="Quatrini R."/>
            <person name="Dinamarca M.A."/>
            <person name="Schwarz A."/>
            <person name="Canales C."/>
            <person name="Nancucheo I."/>
        </authorList>
    </citation>
    <scope>NUCLEOTIDE SEQUENCE [LARGE SCALE GENOMIC DNA]</scope>
    <source>
        <strain evidence="5 6">USS-CCA1</strain>
    </source>
</reference>
<dbReference type="PANTHER" id="PTHR11601:SF34">
    <property type="entry name" value="CYSTEINE DESULFURASE"/>
    <property type="match status" value="1"/>
</dbReference>
<feature type="non-terminal residue" evidence="5">
    <location>
        <position position="183"/>
    </location>
</feature>
<feature type="non-terminal residue" evidence="5">
    <location>
        <position position="1"/>
    </location>
</feature>
<dbReference type="PANTHER" id="PTHR11601">
    <property type="entry name" value="CYSTEINE DESULFURYLASE FAMILY MEMBER"/>
    <property type="match status" value="1"/>
</dbReference>
<dbReference type="InterPro" id="IPR015424">
    <property type="entry name" value="PyrdxlP-dep_Trfase"/>
</dbReference>
<evidence type="ECO:0000256" key="3">
    <source>
        <dbReference type="ARBA" id="ARBA00050776"/>
    </source>
</evidence>
<dbReference type="Pfam" id="PF00266">
    <property type="entry name" value="Aminotran_5"/>
    <property type="match status" value="1"/>
</dbReference>
<evidence type="ECO:0000313" key="5">
    <source>
        <dbReference type="EMBL" id="MST35350.1"/>
    </source>
</evidence>
<dbReference type="GO" id="GO:0008483">
    <property type="term" value="F:transaminase activity"/>
    <property type="evidence" value="ECO:0007669"/>
    <property type="project" value="UniProtKB-KW"/>
</dbReference>
<gene>
    <name evidence="5" type="ORF">GHK86_21790</name>
</gene>
<dbReference type="InterPro" id="IPR015421">
    <property type="entry name" value="PyrdxlP-dep_Trfase_major"/>
</dbReference>
<name>A0ABW9QZQ4_9ACTN</name>